<organism evidence="1 2">
    <name type="scientific">Symbiodinium natans</name>
    <dbReference type="NCBI Taxonomy" id="878477"/>
    <lineage>
        <taxon>Eukaryota</taxon>
        <taxon>Sar</taxon>
        <taxon>Alveolata</taxon>
        <taxon>Dinophyceae</taxon>
        <taxon>Suessiales</taxon>
        <taxon>Symbiodiniaceae</taxon>
        <taxon>Symbiodinium</taxon>
    </lineage>
</organism>
<dbReference type="OrthoDB" id="416296at2759"/>
<comment type="caution">
    <text evidence="1">The sequence shown here is derived from an EMBL/GenBank/DDBJ whole genome shotgun (WGS) entry which is preliminary data.</text>
</comment>
<reference evidence="1" key="1">
    <citation type="submission" date="2021-02" db="EMBL/GenBank/DDBJ databases">
        <authorList>
            <person name="Dougan E. K."/>
            <person name="Rhodes N."/>
            <person name="Thang M."/>
            <person name="Chan C."/>
        </authorList>
    </citation>
    <scope>NUCLEOTIDE SEQUENCE</scope>
</reference>
<protein>
    <submittedName>
        <fullName evidence="1">Uncharacterized protein</fullName>
    </submittedName>
</protein>
<dbReference type="AlphaFoldDB" id="A0A812R7N9"/>
<name>A0A812R7N9_9DINO</name>
<dbReference type="EMBL" id="CAJNDS010002307">
    <property type="protein sequence ID" value="CAE7423958.1"/>
    <property type="molecule type" value="Genomic_DNA"/>
</dbReference>
<dbReference type="SUPFAM" id="SSF53335">
    <property type="entry name" value="S-adenosyl-L-methionine-dependent methyltransferases"/>
    <property type="match status" value="1"/>
</dbReference>
<keyword evidence="2" id="KW-1185">Reference proteome</keyword>
<sequence>MRLCKVADAGSGSGSVELFQAGYSCCYNSAQNPNRFKQDIVLHPHAVHETSYLATIDYLRQRKPKIAVLENSEGLSYCRGGGNMESALARVLQDIRVTGASVGYCVLSARPLPTERRRVFIFVSNLASVTGEDLAEEAKKLGAKVEALPHHDLASFMDAGSALEAQCQSDGLASAVLEAAELSKYHGYYSQALMKAVKKKRVKSEETSLPNSDRVSVTDTALRAKTAWLKAQADVLQLVAMEKSGSKDLNR</sequence>
<gene>
    <name evidence="1" type="ORF">SNAT2548_LOCUS23065</name>
</gene>
<accession>A0A812R7N9</accession>
<proteinExistence type="predicted"/>
<dbReference type="Proteomes" id="UP000604046">
    <property type="component" value="Unassembled WGS sequence"/>
</dbReference>
<dbReference type="Gene3D" id="3.40.50.150">
    <property type="entry name" value="Vaccinia Virus protein VP39"/>
    <property type="match status" value="1"/>
</dbReference>
<evidence type="ECO:0000313" key="2">
    <source>
        <dbReference type="Proteomes" id="UP000604046"/>
    </source>
</evidence>
<dbReference type="InterPro" id="IPR029063">
    <property type="entry name" value="SAM-dependent_MTases_sf"/>
</dbReference>
<evidence type="ECO:0000313" key="1">
    <source>
        <dbReference type="EMBL" id="CAE7423958.1"/>
    </source>
</evidence>